<protein>
    <submittedName>
        <fullName evidence="1">Uncharacterized protein</fullName>
    </submittedName>
</protein>
<evidence type="ECO:0000313" key="1">
    <source>
        <dbReference type="EnsemblMetazoa" id="XP_019759823.1"/>
    </source>
</evidence>
<reference evidence="1" key="2">
    <citation type="submission" date="2024-08" db="UniProtKB">
        <authorList>
            <consortium name="EnsemblMetazoa"/>
        </authorList>
    </citation>
    <scope>IDENTIFICATION</scope>
</reference>
<accession>A0AAR5PFJ2</accession>
<dbReference type="EnsemblMetazoa" id="XM_019904264.1">
    <property type="protein sequence ID" value="XP_019759823.1"/>
    <property type="gene ID" value="LOC109537492"/>
</dbReference>
<keyword evidence="2" id="KW-1185">Reference proteome</keyword>
<evidence type="ECO:0000313" key="2">
    <source>
        <dbReference type="Proteomes" id="UP000019118"/>
    </source>
</evidence>
<organism evidence="1 2">
    <name type="scientific">Dendroctonus ponderosae</name>
    <name type="common">Mountain pine beetle</name>
    <dbReference type="NCBI Taxonomy" id="77166"/>
    <lineage>
        <taxon>Eukaryota</taxon>
        <taxon>Metazoa</taxon>
        <taxon>Ecdysozoa</taxon>
        <taxon>Arthropoda</taxon>
        <taxon>Hexapoda</taxon>
        <taxon>Insecta</taxon>
        <taxon>Pterygota</taxon>
        <taxon>Neoptera</taxon>
        <taxon>Endopterygota</taxon>
        <taxon>Coleoptera</taxon>
        <taxon>Polyphaga</taxon>
        <taxon>Cucujiformia</taxon>
        <taxon>Curculionidae</taxon>
        <taxon>Scolytinae</taxon>
        <taxon>Dendroctonus</taxon>
    </lineage>
</organism>
<dbReference type="Gene3D" id="2.170.270.10">
    <property type="entry name" value="SET domain"/>
    <property type="match status" value="1"/>
</dbReference>
<dbReference type="InterPro" id="IPR046341">
    <property type="entry name" value="SET_dom_sf"/>
</dbReference>
<dbReference type="AlphaFoldDB" id="A0AAR5PFJ2"/>
<sequence length="255" mass="29372">MVVKATTFIQKNVELFHSYTRIIWGTTTRLYHLHKTKHFICKCARCEDPTEFGTYMGSVLCKLCRGIVSPTNPEKAFARWQCQDCKNLVSGRDVGQLTALLGSILRNVESNDYPFMYRLLNGKLKSVVPENNQVAVELKYKIVWILGYKVGYMWGELTLEQLKIKEQICKDILELLEKLRCGQSKMRGLLLYELYCCKRETINRTNNCNQNSIPVEIRDLLSEAASILQYDTSAPEEIKQICQNNKPHPNKILAV</sequence>
<dbReference type="PANTHER" id="PTHR46455">
    <property type="entry name" value="SET AND MYND DOMAIN CONTAINING, ARTHROPOD-SPECIFIC, MEMBER 4, ISOFORM A"/>
    <property type="match status" value="1"/>
</dbReference>
<dbReference type="InterPro" id="IPR053010">
    <property type="entry name" value="SET_SmydA-8"/>
</dbReference>
<dbReference type="PANTHER" id="PTHR46455:SF3">
    <property type="entry name" value="SET AND MYND DOMAIN CONTAINING, ARTHROPOD-SPECIFIC, MEMBER 9, ISOFORM A-RELATED"/>
    <property type="match status" value="1"/>
</dbReference>
<proteinExistence type="predicted"/>
<dbReference type="Proteomes" id="UP000019118">
    <property type="component" value="Unassembled WGS sequence"/>
</dbReference>
<reference evidence="2" key="1">
    <citation type="journal article" date="2013" name="Genome Biol.">
        <title>Draft genome of the mountain pine beetle, Dendroctonus ponderosae Hopkins, a major forest pest.</title>
        <authorList>
            <person name="Keeling C.I."/>
            <person name="Yuen M.M."/>
            <person name="Liao N.Y."/>
            <person name="Docking T.R."/>
            <person name="Chan S.K."/>
            <person name="Taylor G.A."/>
            <person name="Palmquist D.L."/>
            <person name="Jackman S.D."/>
            <person name="Nguyen A."/>
            <person name="Li M."/>
            <person name="Henderson H."/>
            <person name="Janes J.K."/>
            <person name="Zhao Y."/>
            <person name="Pandoh P."/>
            <person name="Moore R."/>
            <person name="Sperling F.A."/>
            <person name="Huber D.P."/>
            <person name="Birol I."/>
            <person name="Jones S.J."/>
            <person name="Bohlmann J."/>
        </authorList>
    </citation>
    <scope>NUCLEOTIDE SEQUENCE</scope>
</reference>
<name>A0AAR5PFJ2_DENPD</name>